<keyword evidence="3" id="KW-0732">Signal</keyword>
<gene>
    <name evidence="7" type="ORF">OEZ85_006649</name>
</gene>
<dbReference type="InterPro" id="IPR040974">
    <property type="entry name" value="Fn3_PAP"/>
</dbReference>
<dbReference type="Proteomes" id="UP001244341">
    <property type="component" value="Chromosome 4b"/>
</dbReference>
<evidence type="ECO:0000256" key="3">
    <source>
        <dbReference type="ARBA" id="ARBA00022729"/>
    </source>
</evidence>
<name>A0ABY8TXR6_TETOB</name>
<evidence type="ECO:0000313" key="8">
    <source>
        <dbReference type="Proteomes" id="UP001244341"/>
    </source>
</evidence>
<sequence>MLSWTCNEYEETARAAWLGKQPAKKRNFVLAETVGDHKLLAGASIVQGKSRGVTSSAARAHSAKRLLLVKDVNLDLAGTTQIVLSTNTFNPGSQPASVTVRVQRPSSKASSDDVIALYTHPSDPRSTLPITWRNLTASSPAYPATGSGSVTFQLLNFRQNFIFRLVGNNTFSPVVLAESAVIKNTNPDAPGQIHLALHADGSSVVVQWVSGSAAPQQLQYSDAASHLTGGAPPLASNPVNTLAAATGHLYSGADSGALMVLSTVRSYDRGMMCGEPATTFGFIHPGYMHTAVIPGREIGYNRRVHYRVGSPEVGWSGAASFVSGPEPAAVAQGRASFTFLVFNDVGQENAVVFNDICPPYCPGGWAWVNYTANSSKLAGHLLQEGEARLALLVGDLSYANGVQADWDYFGHQFQAPFSRWPLMVATGNHERDQPFTGDALNDKSSDSGGECNVPYTYRYYTPAWETTDPYAHKGAVGKASSSSSSSTGRSSRSSSSTRQASKSLGRTSSSSSGSSATSSSSGGVGPAVAAKAERLAEWQHKKPGKPGDDWWQQQQLQNLPTALNPYKSYYSFSMATVHFIMLDSESPSHRGSPQHNFVVQDLAKVDRARHPWLVVGLHRMMAGPTTDPINDQNGYLRVTVSGGRLTLVSLSTDDGHVIDGVQIVKKAADAAATAKKYRQQ</sequence>
<evidence type="ECO:0008006" key="9">
    <source>
        <dbReference type="Google" id="ProtNLM"/>
    </source>
</evidence>
<accession>A0ABY8TXR6</accession>
<dbReference type="PANTHER" id="PTHR45778:SF3">
    <property type="entry name" value="PURPLE ACID PHOSPHATASE"/>
    <property type="match status" value="1"/>
</dbReference>
<dbReference type="EMBL" id="CP126211">
    <property type="protein sequence ID" value="WIA13041.1"/>
    <property type="molecule type" value="Genomic_DNA"/>
</dbReference>
<evidence type="ECO:0000256" key="2">
    <source>
        <dbReference type="ARBA" id="ARBA00022525"/>
    </source>
</evidence>
<feature type="domain" description="Purple acid phosphatase Fn3-like" evidence="6">
    <location>
        <begin position="126"/>
        <end position="186"/>
    </location>
</feature>
<dbReference type="InterPro" id="IPR029052">
    <property type="entry name" value="Metallo-depent_PP-like"/>
</dbReference>
<dbReference type="InterPro" id="IPR008963">
    <property type="entry name" value="Purple_acid_Pase-like_N"/>
</dbReference>
<dbReference type="InterPro" id="IPR015914">
    <property type="entry name" value="PAPs_N"/>
</dbReference>
<evidence type="ECO:0000259" key="5">
    <source>
        <dbReference type="Pfam" id="PF16656"/>
    </source>
</evidence>
<dbReference type="SUPFAM" id="SSF49363">
    <property type="entry name" value="Purple acid phosphatase, N-terminal domain"/>
    <property type="match status" value="1"/>
</dbReference>
<dbReference type="Gene3D" id="2.60.40.380">
    <property type="entry name" value="Purple acid phosphatase-like, N-terminal"/>
    <property type="match status" value="1"/>
</dbReference>
<dbReference type="SUPFAM" id="SSF56300">
    <property type="entry name" value="Metallo-dependent phosphatases"/>
    <property type="match status" value="1"/>
</dbReference>
<evidence type="ECO:0000313" key="7">
    <source>
        <dbReference type="EMBL" id="WIA13041.1"/>
    </source>
</evidence>
<dbReference type="Gene3D" id="3.60.21.10">
    <property type="match status" value="2"/>
</dbReference>
<protein>
    <recommendedName>
        <fullName evidence="9">Purple acid phosphatase</fullName>
    </recommendedName>
</protein>
<keyword evidence="8" id="KW-1185">Reference proteome</keyword>
<dbReference type="Pfam" id="PF16656">
    <property type="entry name" value="Pur_ac_phosph_N"/>
    <property type="match status" value="1"/>
</dbReference>
<evidence type="ECO:0000259" key="6">
    <source>
        <dbReference type="Pfam" id="PF17808"/>
    </source>
</evidence>
<feature type="domain" description="Purple acid phosphatase N-terminal" evidence="5">
    <location>
        <begin position="190"/>
        <end position="322"/>
    </location>
</feature>
<feature type="compositionally biased region" description="Low complexity" evidence="4">
    <location>
        <begin position="477"/>
        <end position="528"/>
    </location>
</feature>
<feature type="region of interest" description="Disordered" evidence="4">
    <location>
        <begin position="472"/>
        <end position="528"/>
    </location>
</feature>
<dbReference type="PANTHER" id="PTHR45778">
    <property type="entry name" value="PURPLE ACID PHOSPHATASE-RELATED"/>
    <property type="match status" value="1"/>
</dbReference>
<keyword evidence="2" id="KW-0964">Secreted</keyword>
<organism evidence="7 8">
    <name type="scientific">Tetradesmus obliquus</name>
    <name type="common">Green alga</name>
    <name type="synonym">Acutodesmus obliquus</name>
    <dbReference type="NCBI Taxonomy" id="3088"/>
    <lineage>
        <taxon>Eukaryota</taxon>
        <taxon>Viridiplantae</taxon>
        <taxon>Chlorophyta</taxon>
        <taxon>core chlorophytes</taxon>
        <taxon>Chlorophyceae</taxon>
        <taxon>CS clade</taxon>
        <taxon>Sphaeropleales</taxon>
        <taxon>Scenedesmaceae</taxon>
        <taxon>Tetradesmus</taxon>
    </lineage>
</organism>
<evidence type="ECO:0000256" key="4">
    <source>
        <dbReference type="SAM" id="MobiDB-lite"/>
    </source>
</evidence>
<dbReference type="Pfam" id="PF17808">
    <property type="entry name" value="fn3_PAP"/>
    <property type="match status" value="1"/>
</dbReference>
<comment type="subcellular location">
    <subcellularLocation>
        <location evidence="1">Secreted</location>
    </subcellularLocation>
</comment>
<evidence type="ECO:0000256" key="1">
    <source>
        <dbReference type="ARBA" id="ARBA00004613"/>
    </source>
</evidence>
<reference evidence="7 8" key="1">
    <citation type="submission" date="2023-05" db="EMBL/GenBank/DDBJ databases">
        <title>A 100% complete, gapless, phased diploid assembly of the Scenedesmus obliquus UTEX 3031 genome.</title>
        <authorList>
            <person name="Biondi T.C."/>
            <person name="Hanschen E.R."/>
            <person name="Kwon T."/>
            <person name="Eng W."/>
            <person name="Kruse C.P.S."/>
            <person name="Koehler S.I."/>
            <person name="Kunde Y."/>
            <person name="Gleasner C.D."/>
            <person name="You Mak K.T."/>
            <person name="Polle J."/>
            <person name="Hovde B.T."/>
            <person name="Starkenburg S.R."/>
        </authorList>
    </citation>
    <scope>NUCLEOTIDE SEQUENCE [LARGE SCALE GENOMIC DNA]</scope>
    <source>
        <strain evidence="7 8">DOE0152z</strain>
    </source>
</reference>
<proteinExistence type="predicted"/>